<dbReference type="InterPro" id="IPR003737">
    <property type="entry name" value="GlcNAc_PI_deacetylase-related"/>
</dbReference>
<dbReference type="Proteomes" id="UP000707731">
    <property type="component" value="Unassembled WGS sequence"/>
</dbReference>
<evidence type="ECO:0000313" key="2">
    <source>
        <dbReference type="EMBL" id="MBF6357160.1"/>
    </source>
</evidence>
<accession>A0ABS0DFA8</accession>
<dbReference type="InterPro" id="IPR024078">
    <property type="entry name" value="LmbE-like_dom_sf"/>
</dbReference>
<dbReference type="Pfam" id="PF02585">
    <property type="entry name" value="PIG-L"/>
    <property type="match status" value="1"/>
</dbReference>
<name>A0ABS0DFA8_9NOCA</name>
<protein>
    <submittedName>
        <fullName evidence="2">PIG-L family deacetylase</fullName>
    </submittedName>
</protein>
<dbReference type="Gene3D" id="3.40.50.10320">
    <property type="entry name" value="LmbE-like"/>
    <property type="match status" value="1"/>
</dbReference>
<reference evidence="2 3" key="1">
    <citation type="submission" date="2020-10" db="EMBL/GenBank/DDBJ databases">
        <title>Identification of Nocardia species via Next-generation sequencing and recognition of intraspecies genetic diversity.</title>
        <authorList>
            <person name="Li P."/>
            <person name="Li P."/>
            <person name="Lu B."/>
        </authorList>
    </citation>
    <scope>NUCLEOTIDE SEQUENCE [LARGE SCALE GENOMIC DNA]</scope>
    <source>
        <strain evidence="2 3">BJ06-0143</strain>
    </source>
</reference>
<dbReference type="PANTHER" id="PTHR12993">
    <property type="entry name" value="N-ACETYLGLUCOSAMINYL-PHOSPHATIDYLINOSITOL DE-N-ACETYLASE-RELATED"/>
    <property type="match status" value="1"/>
</dbReference>
<keyword evidence="1" id="KW-0862">Zinc</keyword>
<dbReference type="SUPFAM" id="SSF102588">
    <property type="entry name" value="LmbE-like"/>
    <property type="match status" value="1"/>
</dbReference>
<evidence type="ECO:0000256" key="1">
    <source>
        <dbReference type="ARBA" id="ARBA00022833"/>
    </source>
</evidence>
<sequence length="259" mass="28741">MNDRQLMNTIGELGTILSLWAHPDDETYLAAGIMAAARDNGQRVVCATATAGELGASDPVVWTPARLARVRRWEAAAAMAILGVDEHDVYDLPDGELPMHDTAGREWARRLLDEVRPDTILTFGPDGMTFHLDHIAVHRWVTRAWQETGCRGRLLYAAPTVEKLRRFMPLYEEWDMYMSPRRPAGVRPEELSLRMVVCEHELDRKITALRAMASQTAAVVAALDEQVYRDMVAEESFVAAASVVAEPSAPQPSPAPPGR</sequence>
<gene>
    <name evidence="2" type="ORF">IU449_21885</name>
</gene>
<keyword evidence="3" id="KW-1185">Reference proteome</keyword>
<evidence type="ECO:0000313" key="3">
    <source>
        <dbReference type="Proteomes" id="UP000707731"/>
    </source>
</evidence>
<comment type="caution">
    <text evidence="2">The sequence shown here is derived from an EMBL/GenBank/DDBJ whole genome shotgun (WGS) entry which is preliminary data.</text>
</comment>
<organism evidence="2 3">
    <name type="scientific">Nocardia higoensis</name>
    <dbReference type="NCBI Taxonomy" id="228599"/>
    <lineage>
        <taxon>Bacteria</taxon>
        <taxon>Bacillati</taxon>
        <taxon>Actinomycetota</taxon>
        <taxon>Actinomycetes</taxon>
        <taxon>Mycobacteriales</taxon>
        <taxon>Nocardiaceae</taxon>
        <taxon>Nocardia</taxon>
    </lineage>
</organism>
<dbReference type="EMBL" id="JADLQN010000004">
    <property type="protein sequence ID" value="MBF6357160.1"/>
    <property type="molecule type" value="Genomic_DNA"/>
</dbReference>
<proteinExistence type="predicted"/>
<dbReference type="RefSeq" id="WP_195003979.1">
    <property type="nucleotide sequence ID" value="NZ_JADLQN010000004.1"/>
</dbReference>
<dbReference type="PANTHER" id="PTHR12993:SF11">
    <property type="entry name" value="N-ACETYLGLUCOSAMINYL-PHOSPHATIDYLINOSITOL DE-N-ACETYLASE"/>
    <property type="match status" value="1"/>
</dbReference>